<dbReference type="Proteomes" id="UP000683925">
    <property type="component" value="Unassembled WGS sequence"/>
</dbReference>
<proteinExistence type="predicted"/>
<sequence length="112" mass="13543">MRIQKGLEKQKVECVKNQARMCLLKVLKYKIQQYFQDFIKYEYHILYTKQLMIIVSSPIPNQCYKLGSSGSVYEFSDKSEMRAHRFQKGENQISMLKQRFGIRFQNTFYEYD</sequence>
<dbReference type="AlphaFoldDB" id="A0A8S1XXK6"/>
<keyword evidence="2" id="KW-1185">Reference proteome</keyword>
<organism evidence="1 2">
    <name type="scientific">Paramecium octaurelia</name>
    <dbReference type="NCBI Taxonomy" id="43137"/>
    <lineage>
        <taxon>Eukaryota</taxon>
        <taxon>Sar</taxon>
        <taxon>Alveolata</taxon>
        <taxon>Ciliophora</taxon>
        <taxon>Intramacronucleata</taxon>
        <taxon>Oligohymenophorea</taxon>
        <taxon>Peniculida</taxon>
        <taxon>Parameciidae</taxon>
        <taxon>Paramecium</taxon>
    </lineage>
</organism>
<name>A0A8S1XXK6_PAROT</name>
<accession>A0A8S1XXK6</accession>
<evidence type="ECO:0000313" key="1">
    <source>
        <dbReference type="EMBL" id="CAD8206331.1"/>
    </source>
</evidence>
<evidence type="ECO:0000313" key="2">
    <source>
        <dbReference type="Proteomes" id="UP000683925"/>
    </source>
</evidence>
<gene>
    <name evidence="1" type="ORF">POCTA_138.1.T1370159</name>
</gene>
<reference evidence="1" key="1">
    <citation type="submission" date="2021-01" db="EMBL/GenBank/DDBJ databases">
        <authorList>
            <consortium name="Genoscope - CEA"/>
            <person name="William W."/>
        </authorList>
    </citation>
    <scope>NUCLEOTIDE SEQUENCE</scope>
</reference>
<comment type="caution">
    <text evidence="1">The sequence shown here is derived from an EMBL/GenBank/DDBJ whole genome shotgun (WGS) entry which is preliminary data.</text>
</comment>
<dbReference type="EMBL" id="CAJJDP010000138">
    <property type="protein sequence ID" value="CAD8206331.1"/>
    <property type="molecule type" value="Genomic_DNA"/>
</dbReference>
<protein>
    <submittedName>
        <fullName evidence="1">Uncharacterized protein</fullName>
    </submittedName>
</protein>